<gene>
    <name evidence="7" type="ORF">F4561_002919</name>
</gene>
<dbReference type="Gene3D" id="1.10.357.10">
    <property type="entry name" value="Tetracycline Repressor, domain 2"/>
    <property type="match status" value="1"/>
</dbReference>
<dbReference type="EMBL" id="JACHJT010000001">
    <property type="protein sequence ID" value="MBB4932099.1"/>
    <property type="molecule type" value="Genomic_DNA"/>
</dbReference>
<dbReference type="SUPFAM" id="SSF48498">
    <property type="entry name" value="Tetracyclin repressor-like, C-terminal domain"/>
    <property type="match status" value="1"/>
</dbReference>
<keyword evidence="4" id="KW-0804">Transcription</keyword>
<reference evidence="7 8" key="1">
    <citation type="submission" date="2020-08" db="EMBL/GenBank/DDBJ databases">
        <title>Sequencing the genomes of 1000 actinobacteria strains.</title>
        <authorList>
            <person name="Klenk H.-P."/>
        </authorList>
    </citation>
    <scope>NUCLEOTIDE SEQUENCE [LARGE SCALE GENOMIC DNA]</scope>
    <source>
        <strain evidence="7 8">DSM 102030</strain>
    </source>
</reference>
<sequence>MPRPRSLTPTQIATAALAVADRDGLDGLSMRAVAQQLGMGTMSLYRYVTDRSQVEEVMVDLVLQGVDLSPPPGSPSARLGVLAERVRGAVLEHPAVVPLLITHRHRSPSSRRWGETMLGLLTEAGLTGERRVVAFRVILGYVLGAVQVEQFGPLDGTGTAALAGLPVEEFPLLAETAADARAIPSEAEFRRGFDIVLRGLGL</sequence>
<comment type="caution">
    <text evidence="7">The sequence shown here is derived from an EMBL/GenBank/DDBJ whole genome shotgun (WGS) entry which is preliminary data.</text>
</comment>
<evidence type="ECO:0000313" key="7">
    <source>
        <dbReference type="EMBL" id="MBB4932099.1"/>
    </source>
</evidence>
<accession>A0A7W7W3S3</accession>
<dbReference type="InterPro" id="IPR001647">
    <property type="entry name" value="HTH_TetR"/>
</dbReference>
<dbReference type="Gene3D" id="1.10.10.60">
    <property type="entry name" value="Homeodomain-like"/>
    <property type="match status" value="1"/>
</dbReference>
<dbReference type="GO" id="GO:0046677">
    <property type="term" value="P:response to antibiotic"/>
    <property type="evidence" value="ECO:0007669"/>
    <property type="project" value="InterPro"/>
</dbReference>
<dbReference type="PANTHER" id="PTHR30055:SF151">
    <property type="entry name" value="TRANSCRIPTIONAL REGULATORY PROTEIN"/>
    <property type="match status" value="1"/>
</dbReference>
<dbReference type="PROSITE" id="PS50977">
    <property type="entry name" value="HTH_TETR_2"/>
    <property type="match status" value="1"/>
</dbReference>
<feature type="domain" description="HTH tetR-type" evidence="6">
    <location>
        <begin position="6"/>
        <end position="66"/>
    </location>
</feature>
<evidence type="ECO:0000256" key="1">
    <source>
        <dbReference type="ARBA" id="ARBA00022491"/>
    </source>
</evidence>
<proteinExistence type="predicted"/>
<evidence type="ECO:0000256" key="5">
    <source>
        <dbReference type="PROSITE-ProRule" id="PRU00335"/>
    </source>
</evidence>
<dbReference type="InterPro" id="IPR036271">
    <property type="entry name" value="Tet_transcr_reg_TetR-rel_C_sf"/>
</dbReference>
<dbReference type="SUPFAM" id="SSF46689">
    <property type="entry name" value="Homeodomain-like"/>
    <property type="match status" value="1"/>
</dbReference>
<dbReference type="GO" id="GO:0003700">
    <property type="term" value="F:DNA-binding transcription factor activity"/>
    <property type="evidence" value="ECO:0007669"/>
    <property type="project" value="TreeGrafter"/>
</dbReference>
<feature type="DNA-binding region" description="H-T-H motif" evidence="5">
    <location>
        <begin position="29"/>
        <end position="48"/>
    </location>
</feature>
<dbReference type="Proteomes" id="UP000523007">
    <property type="component" value="Unassembled WGS sequence"/>
</dbReference>
<keyword evidence="3 5" id="KW-0238">DNA-binding</keyword>
<dbReference type="PANTHER" id="PTHR30055">
    <property type="entry name" value="HTH-TYPE TRANSCRIPTIONAL REGULATOR RUTR"/>
    <property type="match status" value="1"/>
</dbReference>
<evidence type="ECO:0000259" key="6">
    <source>
        <dbReference type="PROSITE" id="PS50977"/>
    </source>
</evidence>
<dbReference type="Pfam" id="PF02909">
    <property type="entry name" value="TetR_C_1"/>
    <property type="match status" value="1"/>
</dbReference>
<dbReference type="GO" id="GO:0000976">
    <property type="term" value="F:transcription cis-regulatory region binding"/>
    <property type="evidence" value="ECO:0007669"/>
    <property type="project" value="TreeGrafter"/>
</dbReference>
<dbReference type="RefSeq" id="WP_184579302.1">
    <property type="nucleotide sequence ID" value="NZ_JACHJT010000001.1"/>
</dbReference>
<dbReference type="InterPro" id="IPR004111">
    <property type="entry name" value="Repressor_TetR_C"/>
</dbReference>
<evidence type="ECO:0000313" key="8">
    <source>
        <dbReference type="Proteomes" id="UP000523007"/>
    </source>
</evidence>
<evidence type="ECO:0000256" key="3">
    <source>
        <dbReference type="ARBA" id="ARBA00023125"/>
    </source>
</evidence>
<keyword evidence="2" id="KW-0805">Transcription regulation</keyword>
<protein>
    <submittedName>
        <fullName evidence="7">AcrR family transcriptional regulator</fullName>
    </submittedName>
</protein>
<dbReference type="InterPro" id="IPR009057">
    <property type="entry name" value="Homeodomain-like_sf"/>
</dbReference>
<dbReference type="InterPro" id="IPR003012">
    <property type="entry name" value="Tet_transcr_reg_TetR"/>
</dbReference>
<dbReference type="InterPro" id="IPR050109">
    <property type="entry name" value="HTH-type_TetR-like_transc_reg"/>
</dbReference>
<dbReference type="GO" id="GO:0045892">
    <property type="term" value="P:negative regulation of DNA-templated transcription"/>
    <property type="evidence" value="ECO:0007669"/>
    <property type="project" value="InterPro"/>
</dbReference>
<evidence type="ECO:0000256" key="2">
    <source>
        <dbReference type="ARBA" id="ARBA00023015"/>
    </source>
</evidence>
<keyword evidence="8" id="KW-1185">Reference proteome</keyword>
<dbReference type="AlphaFoldDB" id="A0A7W7W3S3"/>
<name>A0A7W7W3S3_9ACTN</name>
<evidence type="ECO:0000256" key="4">
    <source>
        <dbReference type="ARBA" id="ARBA00023163"/>
    </source>
</evidence>
<dbReference type="PRINTS" id="PR00400">
    <property type="entry name" value="TETREPRESSOR"/>
</dbReference>
<keyword evidence="1" id="KW-0678">Repressor</keyword>
<organism evidence="7 8">
    <name type="scientific">Lipingzhangella halophila</name>
    <dbReference type="NCBI Taxonomy" id="1783352"/>
    <lineage>
        <taxon>Bacteria</taxon>
        <taxon>Bacillati</taxon>
        <taxon>Actinomycetota</taxon>
        <taxon>Actinomycetes</taxon>
        <taxon>Streptosporangiales</taxon>
        <taxon>Nocardiopsidaceae</taxon>
        <taxon>Lipingzhangella</taxon>
    </lineage>
</organism>